<dbReference type="RefSeq" id="WP_110471533.1">
    <property type="nucleotide sequence ID" value="NZ_QJSP01000013.1"/>
</dbReference>
<dbReference type="SUPFAM" id="SSF54427">
    <property type="entry name" value="NTF2-like"/>
    <property type="match status" value="1"/>
</dbReference>
<keyword evidence="2" id="KW-0413">Isomerase</keyword>
<dbReference type="Gene3D" id="3.10.450.50">
    <property type="match status" value="1"/>
</dbReference>
<dbReference type="GO" id="GO:0016853">
    <property type="term" value="F:isomerase activity"/>
    <property type="evidence" value="ECO:0007669"/>
    <property type="project" value="UniProtKB-KW"/>
</dbReference>
<name>A0A318RKC4_WILLI</name>
<organism evidence="2 3">
    <name type="scientific">Williamsia limnetica</name>
    <dbReference type="NCBI Taxonomy" id="882452"/>
    <lineage>
        <taxon>Bacteria</taxon>
        <taxon>Bacillati</taxon>
        <taxon>Actinomycetota</taxon>
        <taxon>Actinomycetes</taxon>
        <taxon>Mycobacteriales</taxon>
        <taxon>Nocardiaceae</taxon>
        <taxon>Williamsia</taxon>
    </lineage>
</organism>
<dbReference type="Proteomes" id="UP000247591">
    <property type="component" value="Unassembled WGS sequence"/>
</dbReference>
<dbReference type="AlphaFoldDB" id="A0A318RKC4"/>
<proteinExistence type="predicted"/>
<evidence type="ECO:0000313" key="3">
    <source>
        <dbReference type="Proteomes" id="UP000247591"/>
    </source>
</evidence>
<keyword evidence="3" id="KW-1185">Reference proteome</keyword>
<reference evidence="2 3" key="1">
    <citation type="submission" date="2018-06" db="EMBL/GenBank/DDBJ databases">
        <title>Genomic Encyclopedia of Type Strains, Phase IV (KMG-IV): sequencing the most valuable type-strain genomes for metagenomic binning, comparative biology and taxonomic classification.</title>
        <authorList>
            <person name="Goeker M."/>
        </authorList>
    </citation>
    <scope>NUCLEOTIDE SEQUENCE [LARGE SCALE GENOMIC DNA]</scope>
    <source>
        <strain evidence="2 3">DSM 45521</strain>
    </source>
</reference>
<dbReference type="Pfam" id="PF12680">
    <property type="entry name" value="SnoaL_2"/>
    <property type="match status" value="1"/>
</dbReference>
<evidence type="ECO:0000313" key="2">
    <source>
        <dbReference type="EMBL" id="PYE14385.1"/>
    </source>
</evidence>
<protein>
    <submittedName>
        <fullName evidence="2">Steroid delta-isomerase</fullName>
    </submittedName>
</protein>
<gene>
    <name evidence="2" type="ORF">DFR67_113179</name>
</gene>
<feature type="domain" description="SnoaL-like" evidence="1">
    <location>
        <begin position="16"/>
        <end position="115"/>
    </location>
</feature>
<dbReference type="InterPro" id="IPR032710">
    <property type="entry name" value="NTF2-like_dom_sf"/>
</dbReference>
<dbReference type="InterPro" id="IPR037401">
    <property type="entry name" value="SnoaL-like"/>
</dbReference>
<evidence type="ECO:0000259" key="1">
    <source>
        <dbReference type="Pfam" id="PF12680"/>
    </source>
</evidence>
<comment type="caution">
    <text evidence="2">The sequence shown here is derived from an EMBL/GenBank/DDBJ whole genome shotgun (WGS) entry which is preliminary data.</text>
</comment>
<dbReference type="EMBL" id="QJSP01000013">
    <property type="protein sequence ID" value="PYE14385.1"/>
    <property type="molecule type" value="Genomic_DNA"/>
</dbReference>
<accession>A0A318RKC4</accession>
<dbReference type="OrthoDB" id="459617at2"/>
<sequence>MTQSTQISRDTALSTVSRYLEAIAEATSPSQIAALYTDDATVEDPVGSEPVRGKDAIAAFFAPLTQSQRDTELLNFRHCGDSAAFHFRVRTHTPDGVVEIEPLDVMTFTTDGLISSAKAYWSPEDVRMD</sequence>